<evidence type="ECO:0000256" key="1">
    <source>
        <dbReference type="ARBA" id="ARBA00004141"/>
    </source>
</evidence>
<keyword evidence="5 8" id="KW-0472">Membrane</keyword>
<protein>
    <recommendedName>
        <fullName evidence="9">Major facilitator superfamily (MFS) profile domain-containing protein</fullName>
    </recommendedName>
</protein>
<evidence type="ECO:0000256" key="8">
    <source>
        <dbReference type="SAM" id="Phobius"/>
    </source>
</evidence>
<feature type="transmembrane region" description="Helical" evidence="8">
    <location>
        <begin position="401"/>
        <end position="422"/>
    </location>
</feature>
<feature type="transmembrane region" description="Helical" evidence="8">
    <location>
        <begin position="495"/>
        <end position="515"/>
    </location>
</feature>
<evidence type="ECO:0000256" key="4">
    <source>
        <dbReference type="ARBA" id="ARBA00022989"/>
    </source>
</evidence>
<feature type="transmembrane region" description="Helical" evidence="8">
    <location>
        <begin position="342"/>
        <end position="366"/>
    </location>
</feature>
<evidence type="ECO:0000313" key="11">
    <source>
        <dbReference type="Proteomes" id="UP000307173"/>
    </source>
</evidence>
<dbReference type="Pfam" id="PF07690">
    <property type="entry name" value="MFS_1"/>
    <property type="match status" value="1"/>
</dbReference>
<proteinExistence type="inferred from homology"/>
<feature type="domain" description="Major facilitator superfamily (MFS) profile" evidence="9">
    <location>
        <begin position="72"/>
        <end position="518"/>
    </location>
</feature>
<dbReference type="Gene3D" id="1.20.1250.20">
    <property type="entry name" value="MFS general substrate transporter like domains"/>
    <property type="match status" value="1"/>
</dbReference>
<feature type="transmembrane region" description="Helical" evidence="8">
    <location>
        <begin position="302"/>
        <end position="322"/>
    </location>
</feature>
<dbReference type="FunFam" id="1.20.1250.20:FF:000172">
    <property type="entry name" value="MFS multidrug resistance transporter"/>
    <property type="match status" value="1"/>
</dbReference>
<feature type="transmembrane region" description="Helical" evidence="8">
    <location>
        <begin position="224"/>
        <end position="246"/>
    </location>
</feature>
<feature type="transmembrane region" description="Helical" evidence="8">
    <location>
        <begin position="199"/>
        <end position="218"/>
    </location>
</feature>
<dbReference type="EMBL" id="SELW01000120">
    <property type="protein sequence ID" value="TID30816.1"/>
    <property type="molecule type" value="Genomic_DNA"/>
</dbReference>
<dbReference type="Proteomes" id="UP000307173">
    <property type="component" value="Unassembled WGS sequence"/>
</dbReference>
<comment type="similarity">
    <text evidence="6">Belongs to the major facilitator superfamily. CAR1 family.</text>
</comment>
<keyword evidence="11" id="KW-1185">Reference proteome</keyword>
<comment type="subcellular location">
    <subcellularLocation>
        <location evidence="1">Membrane</location>
        <topology evidence="1">Multi-pass membrane protein</topology>
    </subcellularLocation>
</comment>
<keyword evidence="3 8" id="KW-0812">Transmembrane</keyword>
<evidence type="ECO:0000256" key="7">
    <source>
        <dbReference type="ARBA" id="ARBA00053949"/>
    </source>
</evidence>
<evidence type="ECO:0000313" key="10">
    <source>
        <dbReference type="EMBL" id="TID30816.1"/>
    </source>
</evidence>
<gene>
    <name evidence="10" type="ORF">CANINC_000596</name>
</gene>
<dbReference type="PANTHER" id="PTHR23502:SF51">
    <property type="entry name" value="QUINIDINE RESISTANCE PROTEIN 1-RELATED"/>
    <property type="match status" value="1"/>
</dbReference>
<feature type="transmembrane region" description="Helical" evidence="8">
    <location>
        <begin position="466"/>
        <end position="483"/>
    </location>
</feature>
<dbReference type="InterPro" id="IPR011701">
    <property type="entry name" value="MFS"/>
</dbReference>
<dbReference type="PANTHER" id="PTHR23502">
    <property type="entry name" value="MAJOR FACILITATOR SUPERFAMILY"/>
    <property type="match status" value="1"/>
</dbReference>
<keyword evidence="2" id="KW-0813">Transport</keyword>
<feature type="transmembrane region" description="Helical" evidence="8">
    <location>
        <begin position="161"/>
        <end position="187"/>
    </location>
</feature>
<feature type="transmembrane region" description="Helical" evidence="8">
    <location>
        <begin position="138"/>
        <end position="155"/>
    </location>
</feature>
<dbReference type="AlphaFoldDB" id="A0A4T0X5Q9"/>
<dbReference type="GO" id="GO:0005886">
    <property type="term" value="C:plasma membrane"/>
    <property type="evidence" value="ECO:0007669"/>
    <property type="project" value="TreeGrafter"/>
</dbReference>
<feature type="transmembrane region" description="Helical" evidence="8">
    <location>
        <begin position="428"/>
        <end position="454"/>
    </location>
</feature>
<evidence type="ECO:0000256" key="5">
    <source>
        <dbReference type="ARBA" id="ARBA00023136"/>
    </source>
</evidence>
<dbReference type="STRING" id="52247.A0A4T0X5Q9"/>
<comment type="function">
    <text evidence="7">MFS antiporter that does not display functional linkage as drug transporter and performs functions that significantly affect biofilm development and virulence. No substrate for transport has been identified yet, but plays an important role in the growth in the host.</text>
</comment>
<dbReference type="GO" id="GO:0001765">
    <property type="term" value="P:membrane raft assembly"/>
    <property type="evidence" value="ECO:0007669"/>
    <property type="project" value="UniProtKB-ARBA"/>
</dbReference>
<evidence type="ECO:0000256" key="6">
    <source>
        <dbReference type="ARBA" id="ARBA00038347"/>
    </source>
</evidence>
<dbReference type="InterPro" id="IPR020846">
    <property type="entry name" value="MFS_dom"/>
</dbReference>
<accession>A0A4T0X5Q9</accession>
<dbReference type="OrthoDB" id="440553at2759"/>
<dbReference type="GO" id="GO:0055088">
    <property type="term" value="P:lipid homeostasis"/>
    <property type="evidence" value="ECO:0007669"/>
    <property type="project" value="UniProtKB-ARBA"/>
</dbReference>
<name>A0A4T0X5Q9_9ASCO</name>
<evidence type="ECO:0000259" key="9">
    <source>
        <dbReference type="PROSITE" id="PS50850"/>
    </source>
</evidence>
<reference evidence="10 11" key="1">
    <citation type="journal article" date="2019" name="Front. Genet.">
        <title>Whole-Genome Sequencing of the Opportunistic Yeast Pathogen Candida inconspicua Uncovers Its Hybrid Origin.</title>
        <authorList>
            <person name="Mixao V."/>
            <person name="Hansen A.P."/>
            <person name="Saus E."/>
            <person name="Boekhout T."/>
            <person name="Lass-Florl C."/>
            <person name="Gabaldon T."/>
        </authorList>
    </citation>
    <scope>NUCLEOTIDE SEQUENCE [LARGE SCALE GENOMIC DNA]</scope>
    <source>
        <strain evidence="10 11">CBS 180</strain>
    </source>
</reference>
<organism evidence="10 11">
    <name type="scientific">Pichia inconspicua</name>
    <dbReference type="NCBI Taxonomy" id="52247"/>
    <lineage>
        <taxon>Eukaryota</taxon>
        <taxon>Fungi</taxon>
        <taxon>Dikarya</taxon>
        <taxon>Ascomycota</taxon>
        <taxon>Saccharomycotina</taxon>
        <taxon>Pichiomycetes</taxon>
        <taxon>Pichiales</taxon>
        <taxon>Pichiaceae</taxon>
        <taxon>Pichia</taxon>
    </lineage>
</organism>
<dbReference type="GO" id="GO:0022857">
    <property type="term" value="F:transmembrane transporter activity"/>
    <property type="evidence" value="ECO:0007669"/>
    <property type="project" value="InterPro"/>
</dbReference>
<dbReference type="GO" id="GO:0045121">
    <property type="term" value="C:membrane raft"/>
    <property type="evidence" value="ECO:0007669"/>
    <property type="project" value="UniProtKB-ARBA"/>
</dbReference>
<dbReference type="InterPro" id="IPR036259">
    <property type="entry name" value="MFS_trans_sf"/>
</dbReference>
<feature type="transmembrane region" description="Helical" evidence="8">
    <location>
        <begin position="70"/>
        <end position="93"/>
    </location>
</feature>
<comment type="caution">
    <text evidence="10">The sequence shown here is derived from an EMBL/GenBank/DDBJ whole genome shotgun (WGS) entry which is preliminary data.</text>
</comment>
<keyword evidence="4 8" id="KW-1133">Transmembrane helix</keyword>
<feature type="transmembrane region" description="Helical" evidence="8">
    <location>
        <begin position="108"/>
        <end position="126"/>
    </location>
</feature>
<sequence>MESMSDPEDLTDVDYQSDNEIQPTVLEYRKVQLENQNDEVGRNGDNKKLLLRIQSISPDEYTILTSRERITLAILLSIVGICSSMAMSIYWTALTDLEKSFNTTEEKINYTVTAYLCLQAAAPVFVSSLSDIWGRRPVILVCIIGGIATNIGLAVSRKYWLLIFLRAILAICVSPLISIISACVGDFTTKRNRGGLNGLNNGFTLFGQGFAPFIGALMDTKWNWPAIFWFSAALQGVVLLIVFICIPETHRSYVGNQGVFPKSIIHKSPAQYFYLGKRCVPYDESLVMKVRHKYEPWKPLRMIGQTTSLFVLLPTSLLFTIWTMSQTSMSVHLRKDYNYSVLHIGLCFFGPGLATVAGTLTSGKVLDIIYKNRKQKYDEKYRHLLEKGAEIPPFNIIKVRLLPVPICTIIICSASIVFGWCLQHHESVAIIIVMSFLLTFFCMSPLNTTVTILIDMHPQIAGGVSALNNLFRCGMAAIFISCLDKMENSMSLGGTYTFISGVSLLFLSMTFYLMAKSESILLRAQS</sequence>
<evidence type="ECO:0000256" key="2">
    <source>
        <dbReference type="ARBA" id="ARBA00022448"/>
    </source>
</evidence>
<dbReference type="PROSITE" id="PS50850">
    <property type="entry name" value="MFS"/>
    <property type="match status" value="1"/>
</dbReference>
<dbReference type="SUPFAM" id="SSF103473">
    <property type="entry name" value="MFS general substrate transporter"/>
    <property type="match status" value="1"/>
</dbReference>
<evidence type="ECO:0000256" key="3">
    <source>
        <dbReference type="ARBA" id="ARBA00022692"/>
    </source>
</evidence>